<sequence>MFEAGREYTFRMVEEEGECTFTAEVAEVALPLIKLASFMGSPERIINIGSLNFVSAEIRPFRTAEAKAESRRAWDGLINTGADEA</sequence>
<name>A0A5B2V9E2_9HYPH</name>
<protein>
    <submittedName>
        <fullName evidence="1">Uncharacterized protein</fullName>
    </submittedName>
</protein>
<accession>A0A5B2V9E2</accession>
<dbReference type="AlphaFoldDB" id="A0A5B2V9E2"/>
<evidence type="ECO:0000313" key="1">
    <source>
        <dbReference type="EMBL" id="KAA2235456.1"/>
    </source>
</evidence>
<dbReference type="OrthoDB" id="8402161at2"/>
<keyword evidence="2" id="KW-1185">Reference proteome</keyword>
<reference evidence="1 2" key="2">
    <citation type="submission" date="2019-09" db="EMBL/GenBank/DDBJ databases">
        <authorList>
            <person name="Jin C."/>
        </authorList>
    </citation>
    <scope>NUCLEOTIDE SEQUENCE [LARGE SCALE GENOMIC DNA]</scope>
    <source>
        <strain evidence="1 2">BN140002</strain>
    </source>
</reference>
<gene>
    <name evidence="1" type="ORF">F0L46_19735</name>
</gene>
<organism evidence="1 2">
    <name type="scientific">Salinarimonas soli</name>
    <dbReference type="NCBI Taxonomy" id="1638099"/>
    <lineage>
        <taxon>Bacteria</taxon>
        <taxon>Pseudomonadati</taxon>
        <taxon>Pseudomonadota</taxon>
        <taxon>Alphaproteobacteria</taxon>
        <taxon>Hyphomicrobiales</taxon>
        <taxon>Salinarimonadaceae</taxon>
        <taxon>Salinarimonas</taxon>
    </lineage>
</organism>
<comment type="caution">
    <text evidence="1">The sequence shown here is derived from an EMBL/GenBank/DDBJ whole genome shotgun (WGS) entry which is preliminary data.</text>
</comment>
<evidence type="ECO:0000313" key="2">
    <source>
        <dbReference type="Proteomes" id="UP000323142"/>
    </source>
</evidence>
<dbReference type="RefSeq" id="WP_149820746.1">
    <property type="nucleotide sequence ID" value="NZ_VUOA01000035.1"/>
</dbReference>
<proteinExistence type="predicted"/>
<reference evidence="1 2" key="1">
    <citation type="submission" date="2019-09" db="EMBL/GenBank/DDBJ databases">
        <title>Salinarimonas rosea gen. nov., sp. nov., a new member of the a-2 subgroup of the Proteobacteria.</title>
        <authorList>
            <person name="Liu J."/>
        </authorList>
    </citation>
    <scope>NUCLEOTIDE SEQUENCE [LARGE SCALE GENOMIC DNA]</scope>
    <source>
        <strain evidence="1 2">BN140002</strain>
    </source>
</reference>
<dbReference type="EMBL" id="VUOA01000035">
    <property type="protein sequence ID" value="KAA2235456.1"/>
    <property type="molecule type" value="Genomic_DNA"/>
</dbReference>
<dbReference type="Proteomes" id="UP000323142">
    <property type="component" value="Unassembled WGS sequence"/>
</dbReference>